<protein>
    <submittedName>
        <fullName evidence="1">Ester cyclase</fullName>
    </submittedName>
</protein>
<evidence type="ECO:0000313" key="1">
    <source>
        <dbReference type="EMBL" id="KAA0023253.1"/>
    </source>
</evidence>
<dbReference type="PANTHER" id="PTHR38436:SF1">
    <property type="entry name" value="ESTER CYCLASE"/>
    <property type="match status" value="1"/>
</dbReference>
<reference evidence="1 2" key="1">
    <citation type="submission" date="2019-07" db="EMBL/GenBank/DDBJ databases">
        <title>Rhodococcus cavernicolus sp. nov., isolated from a cave.</title>
        <authorList>
            <person name="Lee S.D."/>
        </authorList>
    </citation>
    <scope>NUCLEOTIDE SEQUENCE [LARGE SCALE GENOMIC DNA]</scope>
    <source>
        <strain evidence="1 2">C1-24</strain>
    </source>
</reference>
<dbReference type="OrthoDB" id="129343at2"/>
<sequence>MNTTKGRTMSASASAHNERGPAGTLVMRLYDEALNGSDYATVVDEVVGSDVIVHELDGDRHGRDAVASTMRTLHSAFTQMHFDVHDLIEADDKVVVRWRMVGTHTGEFARFAATGKEIEQRAIVIYAVRDGVVVAVWPMIDRLGMARQLQAAGR</sequence>
<gene>
    <name evidence="1" type="ORF">FOY51_07415</name>
</gene>
<evidence type="ECO:0000313" key="2">
    <source>
        <dbReference type="Proteomes" id="UP000322244"/>
    </source>
</evidence>
<dbReference type="Proteomes" id="UP000322244">
    <property type="component" value="Unassembled WGS sequence"/>
</dbReference>
<dbReference type="PANTHER" id="PTHR38436">
    <property type="entry name" value="POLYKETIDE CYCLASE SNOAL-LIKE DOMAIN"/>
    <property type="match status" value="1"/>
</dbReference>
<dbReference type="EMBL" id="VLNY01000003">
    <property type="protein sequence ID" value="KAA0023253.1"/>
    <property type="molecule type" value="Genomic_DNA"/>
</dbReference>
<dbReference type="Gene3D" id="3.10.450.50">
    <property type="match status" value="1"/>
</dbReference>
<name>A0A5A7SF33_9NOCA</name>
<dbReference type="SUPFAM" id="SSF54427">
    <property type="entry name" value="NTF2-like"/>
    <property type="match status" value="1"/>
</dbReference>
<dbReference type="InterPro" id="IPR032710">
    <property type="entry name" value="NTF2-like_dom_sf"/>
</dbReference>
<dbReference type="InterPro" id="IPR009959">
    <property type="entry name" value="Cyclase_SnoaL-like"/>
</dbReference>
<keyword evidence="2" id="KW-1185">Reference proteome</keyword>
<accession>A0A5A7SF33</accession>
<dbReference type="Pfam" id="PF07366">
    <property type="entry name" value="SnoaL"/>
    <property type="match status" value="1"/>
</dbReference>
<comment type="caution">
    <text evidence="1">The sequence shown here is derived from an EMBL/GenBank/DDBJ whole genome shotgun (WGS) entry which is preliminary data.</text>
</comment>
<proteinExistence type="predicted"/>
<dbReference type="AlphaFoldDB" id="A0A5A7SF33"/>
<organism evidence="1 2">
    <name type="scientific">Antrihabitans cavernicola</name>
    <dbReference type="NCBI Taxonomy" id="2495913"/>
    <lineage>
        <taxon>Bacteria</taxon>
        <taxon>Bacillati</taxon>
        <taxon>Actinomycetota</taxon>
        <taxon>Actinomycetes</taxon>
        <taxon>Mycobacteriales</taxon>
        <taxon>Nocardiaceae</taxon>
        <taxon>Antrihabitans</taxon>
    </lineage>
</organism>
<dbReference type="GO" id="GO:0030638">
    <property type="term" value="P:polyketide metabolic process"/>
    <property type="evidence" value="ECO:0007669"/>
    <property type="project" value="InterPro"/>
</dbReference>